<evidence type="ECO:0000313" key="2">
    <source>
        <dbReference type="Proteomes" id="UP001054945"/>
    </source>
</evidence>
<dbReference type="Proteomes" id="UP001054945">
    <property type="component" value="Unassembled WGS sequence"/>
</dbReference>
<dbReference type="EMBL" id="BPLR01017678">
    <property type="protein sequence ID" value="GIY93554.1"/>
    <property type="molecule type" value="Genomic_DNA"/>
</dbReference>
<dbReference type="AlphaFoldDB" id="A0AAV4XHI7"/>
<organism evidence="1 2">
    <name type="scientific">Caerostris extrusa</name>
    <name type="common">Bark spider</name>
    <name type="synonym">Caerostris bankana</name>
    <dbReference type="NCBI Taxonomy" id="172846"/>
    <lineage>
        <taxon>Eukaryota</taxon>
        <taxon>Metazoa</taxon>
        <taxon>Ecdysozoa</taxon>
        <taxon>Arthropoda</taxon>
        <taxon>Chelicerata</taxon>
        <taxon>Arachnida</taxon>
        <taxon>Araneae</taxon>
        <taxon>Araneomorphae</taxon>
        <taxon>Entelegynae</taxon>
        <taxon>Araneoidea</taxon>
        <taxon>Araneidae</taxon>
        <taxon>Caerostris</taxon>
    </lineage>
</organism>
<proteinExistence type="predicted"/>
<evidence type="ECO:0000313" key="1">
    <source>
        <dbReference type="EMBL" id="GIY93554.1"/>
    </source>
</evidence>
<gene>
    <name evidence="1" type="ORF">CEXT_279391</name>
</gene>
<reference evidence="1 2" key="1">
    <citation type="submission" date="2021-06" db="EMBL/GenBank/DDBJ databases">
        <title>Caerostris extrusa draft genome.</title>
        <authorList>
            <person name="Kono N."/>
            <person name="Arakawa K."/>
        </authorList>
    </citation>
    <scope>NUCLEOTIDE SEQUENCE [LARGE SCALE GENOMIC DNA]</scope>
</reference>
<accession>A0AAV4XHI7</accession>
<keyword evidence="2" id="KW-1185">Reference proteome</keyword>
<protein>
    <submittedName>
        <fullName evidence="1">Uncharacterized protein</fullName>
    </submittedName>
</protein>
<sequence>MGVSFFLRTTKRKDSRLLGIWKTLPSSRRPPAKQMVKLACRIGRLRLTTVHSLDKGIKRQSVFVSP</sequence>
<name>A0AAV4XHI7_CAEEX</name>
<comment type="caution">
    <text evidence="1">The sequence shown here is derived from an EMBL/GenBank/DDBJ whole genome shotgun (WGS) entry which is preliminary data.</text>
</comment>